<organism evidence="1 2">
    <name type="scientific">Pluteus cervinus</name>
    <dbReference type="NCBI Taxonomy" id="181527"/>
    <lineage>
        <taxon>Eukaryota</taxon>
        <taxon>Fungi</taxon>
        <taxon>Dikarya</taxon>
        <taxon>Basidiomycota</taxon>
        <taxon>Agaricomycotina</taxon>
        <taxon>Agaricomycetes</taxon>
        <taxon>Agaricomycetidae</taxon>
        <taxon>Agaricales</taxon>
        <taxon>Pluteineae</taxon>
        <taxon>Pluteaceae</taxon>
        <taxon>Pluteus</taxon>
    </lineage>
</organism>
<evidence type="ECO:0000313" key="2">
    <source>
        <dbReference type="Proteomes" id="UP000308600"/>
    </source>
</evidence>
<gene>
    <name evidence="1" type="ORF">BDN72DRAFT_754340</name>
</gene>
<evidence type="ECO:0000313" key="1">
    <source>
        <dbReference type="EMBL" id="TFK76991.1"/>
    </source>
</evidence>
<accession>A0ACD3BGH5</accession>
<dbReference type="EMBL" id="ML208259">
    <property type="protein sequence ID" value="TFK76991.1"/>
    <property type="molecule type" value="Genomic_DNA"/>
</dbReference>
<name>A0ACD3BGH5_9AGAR</name>
<keyword evidence="2" id="KW-1185">Reference proteome</keyword>
<dbReference type="Proteomes" id="UP000308600">
    <property type="component" value="Unassembled WGS sequence"/>
</dbReference>
<reference evidence="1 2" key="1">
    <citation type="journal article" date="2019" name="Nat. Ecol. Evol.">
        <title>Megaphylogeny resolves global patterns of mushroom evolution.</title>
        <authorList>
            <person name="Varga T."/>
            <person name="Krizsan K."/>
            <person name="Foldi C."/>
            <person name="Dima B."/>
            <person name="Sanchez-Garcia M."/>
            <person name="Sanchez-Ramirez S."/>
            <person name="Szollosi G.J."/>
            <person name="Szarkandi J.G."/>
            <person name="Papp V."/>
            <person name="Albert L."/>
            <person name="Andreopoulos W."/>
            <person name="Angelini C."/>
            <person name="Antonin V."/>
            <person name="Barry K.W."/>
            <person name="Bougher N.L."/>
            <person name="Buchanan P."/>
            <person name="Buyck B."/>
            <person name="Bense V."/>
            <person name="Catcheside P."/>
            <person name="Chovatia M."/>
            <person name="Cooper J."/>
            <person name="Damon W."/>
            <person name="Desjardin D."/>
            <person name="Finy P."/>
            <person name="Geml J."/>
            <person name="Haridas S."/>
            <person name="Hughes K."/>
            <person name="Justo A."/>
            <person name="Karasinski D."/>
            <person name="Kautmanova I."/>
            <person name="Kiss B."/>
            <person name="Kocsube S."/>
            <person name="Kotiranta H."/>
            <person name="LaButti K.M."/>
            <person name="Lechner B.E."/>
            <person name="Liimatainen K."/>
            <person name="Lipzen A."/>
            <person name="Lukacs Z."/>
            <person name="Mihaltcheva S."/>
            <person name="Morgado L.N."/>
            <person name="Niskanen T."/>
            <person name="Noordeloos M.E."/>
            <person name="Ohm R.A."/>
            <person name="Ortiz-Santana B."/>
            <person name="Ovrebo C."/>
            <person name="Racz N."/>
            <person name="Riley R."/>
            <person name="Savchenko A."/>
            <person name="Shiryaev A."/>
            <person name="Soop K."/>
            <person name="Spirin V."/>
            <person name="Szebenyi C."/>
            <person name="Tomsovsky M."/>
            <person name="Tulloss R.E."/>
            <person name="Uehling J."/>
            <person name="Grigoriev I.V."/>
            <person name="Vagvolgyi C."/>
            <person name="Papp T."/>
            <person name="Martin F.M."/>
            <person name="Miettinen O."/>
            <person name="Hibbett D.S."/>
            <person name="Nagy L.G."/>
        </authorList>
    </citation>
    <scope>NUCLEOTIDE SEQUENCE [LARGE SCALE GENOMIC DNA]</scope>
    <source>
        <strain evidence="1 2">NL-1719</strain>
    </source>
</reference>
<protein>
    <submittedName>
        <fullName evidence="1">Uncharacterized protein</fullName>
    </submittedName>
</protein>
<proteinExistence type="predicted"/>
<sequence length="377" mass="41737">MSSPNTRTYAVGIGLLFIVVFLWTASNFVTQALFDYGFNKPFLVTYLNTSAFTWYLVPYAIRRLIKTERSGRAGYLRLSDSPEDAGTLVSDVSPRPYLTRPIETINDRLTDRETAKLALTFCMLWFIANWTVNASLGYTSVASATILSTTSGFFTLGIGRIFNVEKLSLAKIAAVCMSFGGVILVSTSDSTSANSPLSPSPTMILPEVPRALWGDFLALLSALFYALYVTLLKVQIDDESRVDMQLFFGFVGIFNLVLLWPFIIVLHIFGIESFEYPNTSKQLAAVFMNMFITFSSDYLYVVAMLKTTPLVATVSLSLTIPLAVLGDIFLGKWATVKVMFGAVLVVVSFFVVGWYDSSTKEETLIQEEQQPIGSSID</sequence>